<evidence type="ECO:0000256" key="9">
    <source>
        <dbReference type="RuleBase" id="RU000488"/>
    </source>
</evidence>
<name>S9TJ26_9TRYP</name>
<dbReference type="EMBL" id="ATMH01011261">
    <property type="protein sequence ID" value="EPY16388.1"/>
    <property type="molecule type" value="Genomic_DNA"/>
</dbReference>
<comment type="similarity">
    <text evidence="2 9">Belongs to the mitochondrial carrier (TC 2.A.29) family.</text>
</comment>
<comment type="subcellular location">
    <subcellularLocation>
        <location evidence="1">Membrane</location>
        <topology evidence="1">Multi-pass membrane protein</topology>
    </subcellularLocation>
</comment>
<dbReference type="OrthoDB" id="276989at2759"/>
<dbReference type="AlphaFoldDB" id="S9TJ26"/>
<dbReference type="PANTHER" id="PTHR45667">
    <property type="entry name" value="S-ADENOSYLMETHIONINE MITOCHONDRIAL CARRIER PROTEIN"/>
    <property type="match status" value="1"/>
</dbReference>
<evidence type="ECO:0000256" key="3">
    <source>
        <dbReference type="ARBA" id="ARBA00022448"/>
    </source>
</evidence>
<evidence type="ECO:0000313" key="10">
    <source>
        <dbReference type="EMBL" id="EPY16388.1"/>
    </source>
</evidence>
<evidence type="ECO:0000256" key="7">
    <source>
        <dbReference type="ARBA" id="ARBA00023136"/>
    </source>
</evidence>
<dbReference type="Gene3D" id="1.50.40.10">
    <property type="entry name" value="Mitochondrial carrier domain"/>
    <property type="match status" value="1"/>
</dbReference>
<proteinExistence type="inferred from homology"/>
<organism evidence="10 11">
    <name type="scientific">Strigomonas culicis</name>
    <dbReference type="NCBI Taxonomy" id="28005"/>
    <lineage>
        <taxon>Eukaryota</taxon>
        <taxon>Discoba</taxon>
        <taxon>Euglenozoa</taxon>
        <taxon>Kinetoplastea</taxon>
        <taxon>Metakinetoplastina</taxon>
        <taxon>Trypanosomatida</taxon>
        <taxon>Trypanosomatidae</taxon>
        <taxon>Strigomonadinae</taxon>
        <taxon>Strigomonas</taxon>
    </lineage>
</organism>
<protein>
    <submittedName>
        <fullName evidence="10">Solute carrier family 25 (Mitochondrial S-adenosylmethionine transporter), member 26</fullName>
    </submittedName>
</protein>
<feature type="repeat" description="Solcar" evidence="8">
    <location>
        <begin position="311"/>
        <end position="397"/>
    </location>
</feature>
<evidence type="ECO:0000256" key="1">
    <source>
        <dbReference type="ARBA" id="ARBA00004141"/>
    </source>
</evidence>
<gene>
    <name evidence="10" type="ORF">STCU_11328</name>
</gene>
<keyword evidence="7 8" id="KW-0472">Membrane</keyword>
<sequence length="423" mass="45844">MSAHKSAYPIFSATTPALRAESFLTSFTAAVTTLPPSTLSFSQHLSEDATHLEWQLYDVSSYRLPTAVVAVLPAVAAAHHGSSSSATAAVAAAADDTTAALRASGVAAAASCATIVAKSLLHPLDTLKCRMQLYEPPRGAGAVGWWHGLREAYAGRWGATALYGGLAIKVLLYVPYQAVYMCSYNAGREWLQVEAARHGDSHGAYVSRTAAAAIIAELGSCVVRVPMETIKMWVQSTASANTMAAARRLRRGGLRSCLRLALPQTMLHDIPYSVTQWITYETLRPWARRLPNDGPTVGTGGRQTFWQCYSADLLRTFVSGGFSGLIASALTVPLDTLRTRMVVTAAHAPGVTLPALVRRVYAVEGVRGFFKGGSMRVLWVTANMAVYFPLFEFCKTVALNHQQWRDSHPPRRLRQPLRVAQHD</sequence>
<keyword evidence="6" id="KW-1133">Transmembrane helix</keyword>
<dbReference type="InterPro" id="IPR023395">
    <property type="entry name" value="MCP_dom_sf"/>
</dbReference>
<feature type="repeat" description="Solcar" evidence="8">
    <location>
        <begin position="101"/>
        <end position="190"/>
    </location>
</feature>
<evidence type="ECO:0000256" key="2">
    <source>
        <dbReference type="ARBA" id="ARBA00006375"/>
    </source>
</evidence>
<comment type="caution">
    <text evidence="10">The sequence shown here is derived from an EMBL/GenBank/DDBJ whole genome shotgun (WGS) entry which is preliminary data.</text>
</comment>
<dbReference type="Proteomes" id="UP000015354">
    <property type="component" value="Unassembled WGS sequence"/>
</dbReference>
<reference evidence="10 11" key="1">
    <citation type="journal article" date="2013" name="PLoS ONE">
        <title>Predicting the Proteins of Angomonas deanei, Strigomonas culicis and Their Respective Endosymbionts Reveals New Aspects of the Trypanosomatidae Family.</title>
        <authorList>
            <person name="Motta M.C."/>
            <person name="Martins A.C."/>
            <person name="de Souza S.S."/>
            <person name="Catta-Preta C.M."/>
            <person name="Silva R."/>
            <person name="Klein C.C."/>
            <person name="de Almeida L.G."/>
            <person name="de Lima Cunha O."/>
            <person name="Ciapina L.P."/>
            <person name="Brocchi M."/>
            <person name="Colabardini A.C."/>
            <person name="de Araujo Lima B."/>
            <person name="Machado C.R."/>
            <person name="de Almeida Soares C.M."/>
            <person name="Probst C.M."/>
            <person name="de Menezes C.B."/>
            <person name="Thompson C.E."/>
            <person name="Bartholomeu D.C."/>
            <person name="Gradia D.F."/>
            <person name="Pavoni D.P."/>
            <person name="Grisard E.C."/>
            <person name="Fantinatti-Garboggini F."/>
            <person name="Marchini F.K."/>
            <person name="Rodrigues-Luiz G.F."/>
            <person name="Wagner G."/>
            <person name="Goldman G.H."/>
            <person name="Fietto J.L."/>
            <person name="Elias M.C."/>
            <person name="Goldman M.H."/>
            <person name="Sagot M.F."/>
            <person name="Pereira M."/>
            <person name="Stoco P.H."/>
            <person name="de Mendonca-Neto R.P."/>
            <person name="Teixeira S.M."/>
            <person name="Maciel T.E."/>
            <person name="de Oliveira Mendes T.A."/>
            <person name="Urmenyi T.P."/>
            <person name="de Souza W."/>
            <person name="Schenkman S."/>
            <person name="de Vasconcelos A.T."/>
        </authorList>
    </citation>
    <scope>NUCLEOTIDE SEQUENCE [LARGE SCALE GENOMIC DNA]</scope>
</reference>
<accession>S9TJ26</accession>
<evidence type="ECO:0000256" key="5">
    <source>
        <dbReference type="ARBA" id="ARBA00022737"/>
    </source>
</evidence>
<dbReference type="SUPFAM" id="SSF103506">
    <property type="entry name" value="Mitochondrial carrier"/>
    <property type="match status" value="1"/>
</dbReference>
<evidence type="ECO:0000313" key="11">
    <source>
        <dbReference type="Proteomes" id="UP000015354"/>
    </source>
</evidence>
<keyword evidence="4 8" id="KW-0812">Transmembrane</keyword>
<dbReference type="PROSITE" id="PS50920">
    <property type="entry name" value="SOLCAR"/>
    <property type="match status" value="2"/>
</dbReference>
<dbReference type="InterPro" id="IPR018108">
    <property type="entry name" value="MCP_transmembrane"/>
</dbReference>
<keyword evidence="3 9" id="KW-0813">Transport</keyword>
<evidence type="ECO:0000256" key="4">
    <source>
        <dbReference type="ARBA" id="ARBA00022692"/>
    </source>
</evidence>
<keyword evidence="11" id="KW-1185">Reference proteome</keyword>
<keyword evidence="5" id="KW-0677">Repeat</keyword>
<evidence type="ECO:0000256" key="6">
    <source>
        <dbReference type="ARBA" id="ARBA00022989"/>
    </source>
</evidence>
<dbReference type="GO" id="GO:0016020">
    <property type="term" value="C:membrane"/>
    <property type="evidence" value="ECO:0007669"/>
    <property type="project" value="UniProtKB-SubCell"/>
</dbReference>
<evidence type="ECO:0000256" key="8">
    <source>
        <dbReference type="PROSITE-ProRule" id="PRU00282"/>
    </source>
</evidence>
<dbReference type="Pfam" id="PF00153">
    <property type="entry name" value="Mito_carr"/>
    <property type="match status" value="2"/>
</dbReference>